<evidence type="ECO:0000256" key="1">
    <source>
        <dbReference type="SAM" id="SignalP"/>
    </source>
</evidence>
<evidence type="ECO:0000313" key="3">
    <source>
        <dbReference type="Proteomes" id="UP001055658"/>
    </source>
</evidence>
<keyword evidence="3" id="KW-1185">Reference proteome</keyword>
<reference evidence="2" key="1">
    <citation type="submission" date="2022-02" db="EMBL/GenBank/DDBJ databases">
        <title>Coral-associated bacteria.</title>
        <authorList>
            <person name="Tang K."/>
            <person name="Wang X."/>
        </authorList>
    </citation>
    <scope>NUCLEOTIDE SEQUENCE</scope>
    <source>
        <strain evidence="2">SCSIO 43006</strain>
    </source>
</reference>
<feature type="chain" id="PRO_5046329154" evidence="1">
    <location>
        <begin position="26"/>
        <end position="170"/>
    </location>
</feature>
<keyword evidence="1" id="KW-0732">Signal</keyword>
<dbReference type="Proteomes" id="UP001055658">
    <property type="component" value="Chromosome"/>
</dbReference>
<gene>
    <name evidence="2" type="ORF">MJO52_01120</name>
</gene>
<proteinExistence type="predicted"/>
<dbReference type="RefSeq" id="WP_252084172.1">
    <property type="nucleotide sequence ID" value="NZ_CP092418.1"/>
</dbReference>
<dbReference type="EMBL" id="CP092418">
    <property type="protein sequence ID" value="USD21774.1"/>
    <property type="molecule type" value="Genomic_DNA"/>
</dbReference>
<protein>
    <submittedName>
        <fullName evidence="2">Uncharacterized protein</fullName>
    </submittedName>
</protein>
<feature type="signal peptide" evidence="1">
    <location>
        <begin position="1"/>
        <end position="25"/>
    </location>
</feature>
<evidence type="ECO:0000313" key="2">
    <source>
        <dbReference type="EMBL" id="USD21774.1"/>
    </source>
</evidence>
<sequence length="170" mass="19088">MIRAKENIIKILSVVLCCFPLMVNAGETNLKSKEAFERIKSLSGDWKKEGDTGGNFYIKFSQTAGASVLVENWLYKGKSHSLTIYHMDNGNLLATHYCPQGNQPRLQLSSSGERGQLVFSFKDATNLLDLEANHQHSLGFEWLESEGIIRSESYMENGALKPSSMRLVRK</sequence>
<organism evidence="2 3">
    <name type="scientific">Microbulbifer variabilis</name>
    <dbReference type="NCBI Taxonomy" id="266805"/>
    <lineage>
        <taxon>Bacteria</taxon>
        <taxon>Pseudomonadati</taxon>
        <taxon>Pseudomonadota</taxon>
        <taxon>Gammaproteobacteria</taxon>
        <taxon>Cellvibrionales</taxon>
        <taxon>Microbulbiferaceae</taxon>
        <taxon>Microbulbifer</taxon>
    </lineage>
</organism>
<accession>A0ABY4VIQ0</accession>
<name>A0ABY4VIQ0_9GAMM</name>